<gene>
    <name evidence="4" type="ORF">Tco_0977614</name>
</gene>
<dbReference type="InterPro" id="IPR036397">
    <property type="entry name" value="RNaseH_sf"/>
</dbReference>
<dbReference type="EMBL" id="BQNB010016409">
    <property type="protein sequence ID" value="GJT51457.1"/>
    <property type="molecule type" value="Genomic_DNA"/>
</dbReference>
<dbReference type="InterPro" id="IPR025724">
    <property type="entry name" value="GAG-pre-integrase_dom"/>
</dbReference>
<dbReference type="Proteomes" id="UP001151760">
    <property type="component" value="Unassembled WGS sequence"/>
</dbReference>
<reference evidence="4" key="2">
    <citation type="submission" date="2022-01" db="EMBL/GenBank/DDBJ databases">
        <authorList>
            <person name="Yamashiro T."/>
            <person name="Shiraishi A."/>
            <person name="Satake H."/>
            <person name="Nakayama K."/>
        </authorList>
    </citation>
    <scope>NUCLEOTIDE SEQUENCE</scope>
</reference>
<evidence type="ECO:0000259" key="2">
    <source>
        <dbReference type="Pfam" id="PF13976"/>
    </source>
</evidence>
<dbReference type="Pfam" id="PF25597">
    <property type="entry name" value="SH3_retrovirus"/>
    <property type="match status" value="1"/>
</dbReference>
<feature type="compositionally biased region" description="Polar residues" evidence="1">
    <location>
        <begin position="503"/>
        <end position="528"/>
    </location>
</feature>
<organism evidence="4 5">
    <name type="scientific">Tanacetum coccineum</name>
    <dbReference type="NCBI Taxonomy" id="301880"/>
    <lineage>
        <taxon>Eukaryota</taxon>
        <taxon>Viridiplantae</taxon>
        <taxon>Streptophyta</taxon>
        <taxon>Embryophyta</taxon>
        <taxon>Tracheophyta</taxon>
        <taxon>Spermatophyta</taxon>
        <taxon>Magnoliopsida</taxon>
        <taxon>eudicotyledons</taxon>
        <taxon>Gunneridae</taxon>
        <taxon>Pentapetalae</taxon>
        <taxon>asterids</taxon>
        <taxon>campanulids</taxon>
        <taxon>Asterales</taxon>
        <taxon>Asteraceae</taxon>
        <taxon>Asteroideae</taxon>
        <taxon>Anthemideae</taxon>
        <taxon>Anthemidinae</taxon>
        <taxon>Tanacetum</taxon>
    </lineage>
</organism>
<evidence type="ECO:0000256" key="1">
    <source>
        <dbReference type="SAM" id="MobiDB-lite"/>
    </source>
</evidence>
<dbReference type="SUPFAM" id="SSF53098">
    <property type="entry name" value="Ribonuclease H-like"/>
    <property type="match status" value="1"/>
</dbReference>
<sequence length="584" mass="65796">MLVEKRYPLRKEVLMQMLKLKLESEEDSTMALELNQFTRRILKMVEKPVLNNKGRVTGQKEIRPVWNNALRVNHQNKFTHPHPKRNFIPTAVATKSGQVPVNAAKQSSPRVVASISTTRPVNTAAPKPKVNDELPMTYSYFKVHSPVRRAFNQKSTAKTNNFNEKVNTARVNNVTIARPKAVVSAAVGNGENAIKSSACWIWIPIGNVIDNTSKDCGSYKLKRFDYVDLHGRLNSATIDESNLWHRRLGHINFKTMNKLVRGNLVRGLPLKLFENDHTCVACQKGKQHKASCIENQINHKVKIIRCDNGTEFKNNDMNQFCGMKGIKREFSVARTPQQNRVNRILVTKPHNETPYELLHGTLPSISFMRPFGCLVTIINTLDPLGKFDEKSDEGFFVRYSINSKAFRVFNTRTRKVERTLHITFLKTKPNWNQTNRIAGIKDNVDVVPTQQYILLPLLYDSPQSSKDAVASDAGKKITEEPANKGQRNGQEKEEGASNKEDSTVSPSVSAAGQSFTNADDPPISSNSLRSEDDLKHVGETTMNFIPILNNQNPKTSKNQIIGDINSATQTRRMTEISKEHAMVS</sequence>
<dbReference type="PANTHER" id="PTHR42648">
    <property type="entry name" value="TRANSPOSASE, PUTATIVE-RELATED"/>
    <property type="match status" value="1"/>
</dbReference>
<dbReference type="InterPro" id="IPR012337">
    <property type="entry name" value="RNaseH-like_sf"/>
</dbReference>
<feature type="region of interest" description="Disordered" evidence="1">
    <location>
        <begin position="466"/>
        <end position="529"/>
    </location>
</feature>
<feature type="domain" description="Retroviral polymerase SH3-like" evidence="3">
    <location>
        <begin position="383"/>
        <end position="434"/>
    </location>
</feature>
<keyword evidence="5" id="KW-1185">Reference proteome</keyword>
<dbReference type="InterPro" id="IPR057670">
    <property type="entry name" value="SH3_retrovirus"/>
</dbReference>
<dbReference type="Pfam" id="PF13976">
    <property type="entry name" value="gag_pre-integrs"/>
    <property type="match status" value="1"/>
</dbReference>
<accession>A0ABQ5EL13</accession>
<dbReference type="PANTHER" id="PTHR42648:SF32">
    <property type="entry name" value="RIBONUCLEASE H-LIKE DOMAIN, GAG-PRE-INTEGRASE DOMAIN PROTEIN-RELATED"/>
    <property type="match status" value="1"/>
</dbReference>
<comment type="caution">
    <text evidence="4">The sequence shown here is derived from an EMBL/GenBank/DDBJ whole genome shotgun (WGS) entry which is preliminary data.</text>
</comment>
<evidence type="ECO:0000259" key="3">
    <source>
        <dbReference type="Pfam" id="PF25597"/>
    </source>
</evidence>
<evidence type="ECO:0000313" key="5">
    <source>
        <dbReference type="Proteomes" id="UP001151760"/>
    </source>
</evidence>
<feature type="domain" description="GAG-pre-integrase" evidence="2">
    <location>
        <begin position="235"/>
        <end position="287"/>
    </location>
</feature>
<name>A0ABQ5EL13_9ASTR</name>
<proteinExistence type="predicted"/>
<protein>
    <submittedName>
        <fullName evidence="4">Ribonuclease H-like domain-containing protein</fullName>
    </submittedName>
</protein>
<feature type="compositionally biased region" description="Basic and acidic residues" evidence="1">
    <location>
        <begin position="473"/>
        <end position="482"/>
    </location>
</feature>
<reference evidence="4" key="1">
    <citation type="journal article" date="2022" name="Int. J. Mol. Sci.">
        <title>Draft Genome of Tanacetum Coccineum: Genomic Comparison of Closely Related Tanacetum-Family Plants.</title>
        <authorList>
            <person name="Yamashiro T."/>
            <person name="Shiraishi A."/>
            <person name="Nakayama K."/>
            <person name="Satake H."/>
        </authorList>
    </citation>
    <scope>NUCLEOTIDE SEQUENCE</scope>
</reference>
<feature type="compositionally biased region" description="Basic and acidic residues" evidence="1">
    <location>
        <begin position="489"/>
        <end position="502"/>
    </location>
</feature>
<dbReference type="Gene3D" id="3.30.420.10">
    <property type="entry name" value="Ribonuclease H-like superfamily/Ribonuclease H"/>
    <property type="match status" value="1"/>
</dbReference>
<evidence type="ECO:0000313" key="4">
    <source>
        <dbReference type="EMBL" id="GJT51457.1"/>
    </source>
</evidence>
<dbReference type="InterPro" id="IPR039537">
    <property type="entry name" value="Retrotran_Ty1/copia-like"/>
</dbReference>